<dbReference type="EMBL" id="DS469840">
    <property type="protein sequence ID" value="EDO32231.1"/>
    <property type="molecule type" value="Genomic_DNA"/>
</dbReference>
<dbReference type="InterPro" id="IPR043202">
    <property type="entry name" value="Band-7_stomatin-like"/>
</dbReference>
<dbReference type="GO" id="GO:0008200">
    <property type="term" value="F:ion channel inhibitor activity"/>
    <property type="evidence" value="ECO:0000318"/>
    <property type="project" value="GO_Central"/>
</dbReference>
<keyword evidence="2" id="KW-1133">Transmembrane helix</keyword>
<keyword evidence="2" id="KW-0472">Membrane</keyword>
<proteinExistence type="inferred from homology"/>
<dbReference type="eggNOG" id="KOG4170">
    <property type="taxonomic scope" value="Eukaryota"/>
</dbReference>
<feature type="transmembrane region" description="Helical" evidence="2">
    <location>
        <begin position="40"/>
        <end position="65"/>
    </location>
</feature>
<keyword evidence="2" id="KW-0812">Transmembrane</keyword>
<dbReference type="GO" id="GO:0005886">
    <property type="term" value="C:plasma membrane"/>
    <property type="evidence" value="ECO:0000318"/>
    <property type="project" value="GO_Central"/>
</dbReference>
<dbReference type="KEGG" id="nve:5503228"/>
<gene>
    <name evidence="4" type="ORF">NEMVEDRAFT_v1g247670</name>
</gene>
<name>A7SVP0_NEMVE</name>
<dbReference type="OMA" id="AMHFLSH"/>
<protein>
    <recommendedName>
        <fullName evidence="3">Band 7 domain-containing protein</fullName>
    </recommendedName>
</protein>
<dbReference type="InterPro" id="IPR036013">
    <property type="entry name" value="Band_7/SPFH_dom_sf"/>
</dbReference>
<accession>A7SVP0</accession>
<feature type="domain" description="Band 7" evidence="3">
    <location>
        <begin position="60"/>
        <end position="225"/>
    </location>
</feature>
<dbReference type="InParanoid" id="A7SVP0"/>
<evidence type="ECO:0000256" key="2">
    <source>
        <dbReference type="SAM" id="Phobius"/>
    </source>
</evidence>
<dbReference type="OrthoDB" id="3592703at2759"/>
<dbReference type="SMART" id="SM00244">
    <property type="entry name" value="PHB"/>
    <property type="match status" value="1"/>
</dbReference>
<dbReference type="CDD" id="cd13436">
    <property type="entry name" value="SPFH_SLP-1"/>
    <property type="match status" value="1"/>
</dbReference>
<sequence>MSRYFTYTNLPEHQVAIYHDERVSMFDDGERKPENRTLSLLVTGLFTLLIVLTFPISAFFCIKVLRDYERAVIFRLGRLIKPKGPGVILIIPCLDNWTRVDMRSRAFNVPPQKVHTKDDGWVMVGADVQFRIRDAVLSQTAIQNLNQSLRSIAQTSLSNCVARRTVPQAQGDRKFINIEVKDGVNKMAGKWGAEVERVQMSDVQVLKEPRDTGGVDIAQMFSGGQNAALANILQGLFPGVGNQVSIPTGNNTTRTDTSVLTPAQLVTLVQGVLEEDMTSRIGGTYLFDITGENGGTWIMDLSTVPGSIRATDKLVESPDVTFSMSVDEMVNIFYGQVTPFNSYMQGGLKVDGDLKMAMNLETIIDKLRQGRRNTPMNAGKDKTGAFVV</sequence>
<dbReference type="Pfam" id="PF02036">
    <property type="entry name" value="SCP2"/>
    <property type="match status" value="1"/>
</dbReference>
<dbReference type="FunFam" id="3.30.479.30:FF:000004">
    <property type="entry name" value="Putative membrane protease family, stomatin"/>
    <property type="match status" value="1"/>
</dbReference>
<dbReference type="SUPFAM" id="SSF55718">
    <property type="entry name" value="SCP-like"/>
    <property type="match status" value="1"/>
</dbReference>
<dbReference type="eggNOG" id="KOG2621">
    <property type="taxonomic scope" value="Eukaryota"/>
</dbReference>
<comment type="similarity">
    <text evidence="1">Belongs to the band 7/mec-2 family.</text>
</comment>
<evidence type="ECO:0000313" key="5">
    <source>
        <dbReference type="Proteomes" id="UP000001593"/>
    </source>
</evidence>
<dbReference type="PANTHER" id="PTHR10264">
    <property type="entry name" value="BAND 7 PROTEIN-RELATED"/>
    <property type="match status" value="1"/>
</dbReference>
<dbReference type="HOGENOM" id="CLU_049498_0_0_1"/>
<dbReference type="STRING" id="45351.A7SVP0"/>
<dbReference type="PRINTS" id="PR00721">
    <property type="entry name" value="STOMATIN"/>
</dbReference>
<keyword evidence="5" id="KW-1185">Reference proteome</keyword>
<dbReference type="InterPro" id="IPR003033">
    <property type="entry name" value="SCP2_sterol-bd_dom"/>
</dbReference>
<dbReference type="GO" id="GO:0009898">
    <property type="term" value="C:cytoplasmic side of plasma membrane"/>
    <property type="evidence" value="ECO:0007669"/>
    <property type="project" value="UniProtKB-ARBA"/>
</dbReference>
<evidence type="ECO:0000259" key="3">
    <source>
        <dbReference type="SMART" id="SM00244"/>
    </source>
</evidence>
<dbReference type="PhylomeDB" id="A7SVP0"/>
<dbReference type="Gene3D" id="3.30.479.30">
    <property type="entry name" value="Band 7 domain"/>
    <property type="match status" value="1"/>
</dbReference>
<reference evidence="4 5" key="1">
    <citation type="journal article" date="2007" name="Science">
        <title>Sea anemone genome reveals ancestral eumetazoan gene repertoire and genomic organization.</title>
        <authorList>
            <person name="Putnam N.H."/>
            <person name="Srivastava M."/>
            <person name="Hellsten U."/>
            <person name="Dirks B."/>
            <person name="Chapman J."/>
            <person name="Salamov A."/>
            <person name="Terry A."/>
            <person name="Shapiro H."/>
            <person name="Lindquist E."/>
            <person name="Kapitonov V.V."/>
            <person name="Jurka J."/>
            <person name="Genikhovich G."/>
            <person name="Grigoriev I.V."/>
            <person name="Lucas S.M."/>
            <person name="Steele R.E."/>
            <person name="Finnerty J.R."/>
            <person name="Technau U."/>
            <person name="Martindale M.Q."/>
            <person name="Rokhsar D.S."/>
        </authorList>
    </citation>
    <scope>NUCLEOTIDE SEQUENCE [LARGE SCALE GENOMIC DNA]</scope>
    <source>
        <strain evidence="5">CH2 X CH6</strain>
    </source>
</reference>
<dbReference type="SUPFAM" id="SSF117892">
    <property type="entry name" value="Band 7/SPFH domain"/>
    <property type="match status" value="1"/>
</dbReference>
<evidence type="ECO:0000313" key="4">
    <source>
        <dbReference type="EMBL" id="EDO32231.1"/>
    </source>
</evidence>
<dbReference type="Gene3D" id="3.30.1050.10">
    <property type="entry name" value="SCP2 sterol-binding domain"/>
    <property type="match status" value="1"/>
</dbReference>
<dbReference type="InterPro" id="IPR036527">
    <property type="entry name" value="SCP2_sterol-bd_dom_sf"/>
</dbReference>
<dbReference type="PANTHER" id="PTHR10264:SF130">
    <property type="entry name" value="STOMATIN-LIKE PROTEIN 1"/>
    <property type="match status" value="1"/>
</dbReference>
<evidence type="ECO:0000256" key="1">
    <source>
        <dbReference type="ARBA" id="ARBA00008164"/>
    </source>
</evidence>
<organism evidence="4 5">
    <name type="scientific">Nematostella vectensis</name>
    <name type="common">Starlet sea anemone</name>
    <dbReference type="NCBI Taxonomy" id="45351"/>
    <lineage>
        <taxon>Eukaryota</taxon>
        <taxon>Metazoa</taxon>
        <taxon>Cnidaria</taxon>
        <taxon>Anthozoa</taxon>
        <taxon>Hexacorallia</taxon>
        <taxon>Actiniaria</taxon>
        <taxon>Edwardsiidae</taxon>
        <taxon>Nematostella</taxon>
    </lineage>
</organism>
<dbReference type="Pfam" id="PF01145">
    <property type="entry name" value="Band_7"/>
    <property type="match status" value="1"/>
</dbReference>
<dbReference type="InterPro" id="IPR001972">
    <property type="entry name" value="Stomatin_HflK_fam"/>
</dbReference>
<dbReference type="Proteomes" id="UP000001593">
    <property type="component" value="Unassembled WGS sequence"/>
</dbReference>
<dbReference type="AlphaFoldDB" id="A7SVP0"/>
<dbReference type="InterPro" id="IPR001107">
    <property type="entry name" value="Band_7"/>
</dbReference>